<protein>
    <submittedName>
        <fullName evidence="2">ADP-ribose glycohydrolase OARD1-like</fullName>
    </submittedName>
</protein>
<dbReference type="PANTHER" id="PTHR12521:SF0">
    <property type="entry name" value="ADP-RIBOSE GLYCOHYDROLASE OARD1"/>
    <property type="match status" value="1"/>
</dbReference>
<sequence>MDTDGFSAIQFVAKDMRMGRGIALKLKDKLNIDTEALKKNCEVSDIPNWNDFKRTVKKLPETCGRLNIDKLVMPKIECGLDAFKWPNVMKVLKSVFYDSNIEIYVLCNDKDEEPMYVRRSKDGKKKKGRSQLK</sequence>
<name>A0A6J1TBC2_FRAOC</name>
<dbReference type="AlphaFoldDB" id="A0A6J1TBC2"/>
<dbReference type="InterPro" id="IPR043472">
    <property type="entry name" value="Macro_dom-like"/>
</dbReference>
<dbReference type="Gene3D" id="3.40.220.10">
    <property type="entry name" value="Leucine Aminopeptidase, subunit E, domain 1"/>
    <property type="match status" value="1"/>
</dbReference>
<dbReference type="GO" id="GO:0140291">
    <property type="term" value="P:peptidyl-glutamate ADP-deribosylation"/>
    <property type="evidence" value="ECO:0007669"/>
    <property type="project" value="TreeGrafter"/>
</dbReference>
<dbReference type="KEGG" id="foc:113215441"/>
<organism evidence="1 2">
    <name type="scientific">Frankliniella occidentalis</name>
    <name type="common">Western flower thrips</name>
    <name type="synonym">Euthrips occidentalis</name>
    <dbReference type="NCBI Taxonomy" id="133901"/>
    <lineage>
        <taxon>Eukaryota</taxon>
        <taxon>Metazoa</taxon>
        <taxon>Ecdysozoa</taxon>
        <taxon>Arthropoda</taxon>
        <taxon>Hexapoda</taxon>
        <taxon>Insecta</taxon>
        <taxon>Pterygota</taxon>
        <taxon>Neoptera</taxon>
        <taxon>Paraneoptera</taxon>
        <taxon>Thysanoptera</taxon>
        <taxon>Terebrantia</taxon>
        <taxon>Thripoidea</taxon>
        <taxon>Thripidae</taxon>
        <taxon>Frankliniella</taxon>
    </lineage>
</organism>
<dbReference type="InterPro" id="IPR050892">
    <property type="entry name" value="ADP-ribose_metab_enzymes"/>
</dbReference>
<evidence type="ECO:0000313" key="2">
    <source>
        <dbReference type="RefSeq" id="XP_026290854.2"/>
    </source>
</evidence>
<gene>
    <name evidence="2" type="primary">LOC113215441</name>
</gene>
<evidence type="ECO:0000313" key="1">
    <source>
        <dbReference type="Proteomes" id="UP000504606"/>
    </source>
</evidence>
<dbReference type="OrthoDB" id="2155246at2759"/>
<dbReference type="GeneID" id="113215441"/>
<reference evidence="2" key="1">
    <citation type="submission" date="2025-08" db="UniProtKB">
        <authorList>
            <consortium name="RefSeq"/>
        </authorList>
    </citation>
    <scope>IDENTIFICATION</scope>
    <source>
        <tissue evidence="2">Whole organism</tissue>
    </source>
</reference>
<dbReference type="RefSeq" id="XP_026290854.2">
    <property type="nucleotide sequence ID" value="XM_026435069.2"/>
</dbReference>
<accession>A0A6J1TBC2</accession>
<proteinExistence type="predicted"/>
<dbReference type="SUPFAM" id="SSF52949">
    <property type="entry name" value="Macro domain-like"/>
    <property type="match status" value="1"/>
</dbReference>
<dbReference type="PANTHER" id="PTHR12521">
    <property type="entry name" value="PROTEIN C6ORF130"/>
    <property type="match status" value="1"/>
</dbReference>
<keyword evidence="1" id="KW-1185">Reference proteome</keyword>
<dbReference type="Proteomes" id="UP000504606">
    <property type="component" value="Unplaced"/>
</dbReference>